<dbReference type="AlphaFoldDB" id="A0AAU7XE82"/>
<dbReference type="Gene3D" id="3.60.10.10">
    <property type="entry name" value="Endonuclease/exonuclease/phosphatase"/>
    <property type="match status" value="1"/>
</dbReference>
<keyword evidence="2" id="KW-0255">Endonuclease</keyword>
<gene>
    <name evidence="2" type="ORF">ABS361_03100</name>
</gene>
<evidence type="ECO:0000313" key="2">
    <source>
        <dbReference type="EMBL" id="XBY45289.1"/>
    </source>
</evidence>
<dbReference type="InterPro" id="IPR036691">
    <property type="entry name" value="Endo/exonu/phosph_ase_sf"/>
</dbReference>
<dbReference type="GO" id="GO:0004519">
    <property type="term" value="F:endonuclease activity"/>
    <property type="evidence" value="ECO:0007669"/>
    <property type="project" value="UniProtKB-KW"/>
</dbReference>
<protein>
    <submittedName>
        <fullName evidence="2">Endonuclease/exonuclease/phosphatase family protein</fullName>
    </submittedName>
</protein>
<proteinExistence type="predicted"/>
<dbReference type="InterPro" id="IPR005135">
    <property type="entry name" value="Endo/exonuclease/phosphatase"/>
</dbReference>
<organism evidence="2">
    <name type="scientific">Methyloraptor flagellatus</name>
    <dbReference type="NCBI Taxonomy" id="3162530"/>
    <lineage>
        <taxon>Bacteria</taxon>
        <taxon>Pseudomonadati</taxon>
        <taxon>Pseudomonadota</taxon>
        <taxon>Alphaproteobacteria</taxon>
        <taxon>Hyphomicrobiales</taxon>
        <taxon>Ancalomicrobiaceae</taxon>
        <taxon>Methyloraptor</taxon>
    </lineage>
</organism>
<keyword evidence="2" id="KW-0378">Hydrolase</keyword>
<reference evidence="2" key="1">
    <citation type="submission" date="2024-06" db="EMBL/GenBank/DDBJ databases">
        <title>Methylostella associata gen. nov., sp. nov., a novel Ancalomicrobiaceae-affiliated facultatively methylotrophic bacteria that feed on methanotrophs of the genus Methylococcus.</title>
        <authorList>
            <person name="Saltykova V."/>
            <person name="Danilova O.V."/>
            <person name="Oshkin I.Y."/>
            <person name="Belova S.E."/>
            <person name="Pimenov N.V."/>
            <person name="Dedysh S.N."/>
        </authorList>
    </citation>
    <scope>NUCLEOTIDE SEQUENCE</scope>
    <source>
        <strain evidence="2">S20</strain>
    </source>
</reference>
<dbReference type="PANTHER" id="PTHR42834:SF1">
    <property type="entry name" value="ENDONUCLEASE_EXONUCLEASE_PHOSPHATASE FAMILY PROTEIN (AFU_ORTHOLOGUE AFUA_3G09210)"/>
    <property type="match status" value="1"/>
</dbReference>
<dbReference type="PANTHER" id="PTHR42834">
    <property type="entry name" value="ENDONUCLEASE/EXONUCLEASE/PHOSPHATASE FAMILY PROTEIN (AFU_ORTHOLOGUE AFUA_3G09210)"/>
    <property type="match status" value="1"/>
</dbReference>
<evidence type="ECO:0000259" key="1">
    <source>
        <dbReference type="Pfam" id="PF03372"/>
    </source>
</evidence>
<dbReference type="KEGG" id="mflg:ABS361_03100"/>
<sequence length="366" mass="42018">MSIRIATFNVENLLRRFQPERDRRTGSWVPDPAVGLYDHESEAEARLIERAFQVGVSDDQRQLTAQAIRDTNADVVALQEVDDLRALRYFHDRYLRRAVDEPYEHFALLEGNDSRGIEVAAMSRRGLPIRVMSHASLTYRDLQLYNDDLRRWGAREDDRVFKRDCLEVEVDVSGRLLTLFVCHFKSMGDGRDKTMPIRRAEARAVRRLIEDKYGPDCAGANWLVLGDLNDYREKVRLLREPDGRLRGAVEQAAATGLDPLFADHFAVNLVERLRPAERWTHYYAEERELAQLDYILASPGLARANPHARPEIVRHGLPYRVPMEDLAGEGTPIRRYPRIGFDRPKASDHCPVVVALDIPDDGRIRA</sequence>
<name>A0AAU7XE82_9HYPH</name>
<dbReference type="RefSeq" id="WP_407050379.1">
    <property type="nucleotide sequence ID" value="NZ_CP158568.1"/>
</dbReference>
<feature type="domain" description="Endonuclease/exonuclease/phosphatase" evidence="1">
    <location>
        <begin position="58"/>
        <end position="349"/>
    </location>
</feature>
<dbReference type="SUPFAM" id="SSF56219">
    <property type="entry name" value="DNase I-like"/>
    <property type="match status" value="1"/>
</dbReference>
<accession>A0AAU7XE82</accession>
<dbReference type="Pfam" id="PF03372">
    <property type="entry name" value="Exo_endo_phos"/>
    <property type="match status" value="1"/>
</dbReference>
<dbReference type="EMBL" id="CP158568">
    <property type="protein sequence ID" value="XBY45289.1"/>
    <property type="molecule type" value="Genomic_DNA"/>
</dbReference>
<keyword evidence="2" id="KW-0540">Nuclease</keyword>